<dbReference type="Proteomes" id="UP000265903">
    <property type="component" value="Unassembled WGS sequence"/>
</dbReference>
<keyword evidence="2 4" id="KW-0067">ATP-binding</keyword>
<accession>A0A3M2RDJ2</accession>
<dbReference type="OrthoDB" id="5292475at2"/>
<dbReference type="SUPFAM" id="SSF52540">
    <property type="entry name" value="P-loop containing nucleoside triphosphate hydrolases"/>
    <property type="match status" value="1"/>
</dbReference>
<dbReference type="EMBL" id="QMDL01000003">
    <property type="protein sequence ID" value="RMJ03229.1"/>
    <property type="molecule type" value="Genomic_DNA"/>
</dbReference>
<dbReference type="InterPro" id="IPR003593">
    <property type="entry name" value="AAA+_ATPase"/>
</dbReference>
<dbReference type="PANTHER" id="PTHR42794">
    <property type="entry name" value="HEMIN IMPORT ATP-BINDING PROTEIN HMUV"/>
    <property type="match status" value="1"/>
</dbReference>
<name>A0A3M2RDJ2_9GAMM</name>
<dbReference type="GO" id="GO:0016887">
    <property type="term" value="F:ATP hydrolysis activity"/>
    <property type="evidence" value="ECO:0007669"/>
    <property type="project" value="InterPro"/>
</dbReference>
<dbReference type="GO" id="GO:0005524">
    <property type="term" value="F:ATP binding"/>
    <property type="evidence" value="ECO:0007669"/>
    <property type="project" value="UniProtKB-KW"/>
</dbReference>
<proteinExistence type="predicted"/>
<reference evidence="4 5" key="1">
    <citation type="submission" date="2018-08" db="EMBL/GenBank/DDBJ databases">
        <title>Whole Genome Sequence of the Moderate Halophilic Marine Bacterium Marinobacter litoralis Sw-45.</title>
        <authorList>
            <person name="Musa H."/>
        </authorList>
    </citation>
    <scope>NUCLEOTIDE SEQUENCE [LARGE SCALE GENOMIC DNA]</scope>
    <source>
        <strain evidence="4 5">Sw-45</strain>
    </source>
</reference>
<evidence type="ECO:0000256" key="2">
    <source>
        <dbReference type="ARBA" id="ARBA00022840"/>
    </source>
</evidence>
<dbReference type="PROSITE" id="PS00211">
    <property type="entry name" value="ABC_TRANSPORTER_1"/>
    <property type="match status" value="1"/>
</dbReference>
<dbReference type="Gene3D" id="3.40.50.300">
    <property type="entry name" value="P-loop containing nucleotide triphosphate hydrolases"/>
    <property type="match status" value="1"/>
</dbReference>
<dbReference type="Pfam" id="PF00005">
    <property type="entry name" value="ABC_tran"/>
    <property type="match status" value="1"/>
</dbReference>
<dbReference type="AlphaFoldDB" id="A0A3M2RDJ2"/>
<comment type="caution">
    <text evidence="4">The sequence shown here is derived from an EMBL/GenBank/DDBJ whole genome shotgun (WGS) entry which is preliminary data.</text>
</comment>
<evidence type="ECO:0000259" key="3">
    <source>
        <dbReference type="PROSITE" id="PS50893"/>
    </source>
</evidence>
<dbReference type="PROSITE" id="PS50893">
    <property type="entry name" value="ABC_TRANSPORTER_2"/>
    <property type="match status" value="1"/>
</dbReference>
<feature type="domain" description="ABC transporter" evidence="3">
    <location>
        <begin position="3"/>
        <end position="237"/>
    </location>
</feature>
<dbReference type="SMART" id="SM00382">
    <property type="entry name" value="AAA"/>
    <property type="match status" value="1"/>
</dbReference>
<sequence length="261" mass="28201">MTLKLQSVTAGYRNRAVFNNLSLPEIPAGALVAVIGPNAVGKSTLLKSIAGLLPISGDMTFAGENLAALTSYQRTRRIGYLPQPLPQAIPLVAYETVFSACRSARGDWSREQTEQAIENVFDTLGIRQLALRRLSEMSGGQRQMVGLAQVLVRQTPLMLLDEPTSALDLHWQLNVLNAVRDATTEAKSVALVACHDLNLALRYCDQVLVLSPGGQAVLGAPEQVLTPELLAHTYGIEARIERCSQGQPIVLADRPLPASVR</sequence>
<dbReference type="InterPro" id="IPR003439">
    <property type="entry name" value="ABC_transporter-like_ATP-bd"/>
</dbReference>
<dbReference type="InterPro" id="IPR017871">
    <property type="entry name" value="ABC_transporter-like_CS"/>
</dbReference>
<organism evidence="4 5">
    <name type="scientific">Marinobacter litoralis</name>
    <dbReference type="NCBI Taxonomy" id="187981"/>
    <lineage>
        <taxon>Bacteria</taxon>
        <taxon>Pseudomonadati</taxon>
        <taxon>Pseudomonadota</taxon>
        <taxon>Gammaproteobacteria</taxon>
        <taxon>Pseudomonadales</taxon>
        <taxon>Marinobacteraceae</taxon>
        <taxon>Marinobacter</taxon>
    </lineage>
</organism>
<gene>
    <name evidence="4" type="primary">fhuC_2</name>
    <name evidence="4" type="ORF">DOQ08_02694</name>
</gene>
<dbReference type="CDD" id="cd03214">
    <property type="entry name" value="ABC_Iron-Siderophores_B12_Hemin"/>
    <property type="match status" value="1"/>
</dbReference>
<dbReference type="RefSeq" id="WP_114335452.1">
    <property type="nucleotide sequence ID" value="NZ_QMDL01000003.1"/>
</dbReference>
<protein>
    <submittedName>
        <fullName evidence="4">Iron(3+)-hydroxamate import ATP-binding protein FhuC</fullName>
        <ecNumber evidence="4">3.6.3.34</ecNumber>
    </submittedName>
</protein>
<evidence type="ECO:0000313" key="5">
    <source>
        <dbReference type="Proteomes" id="UP000265903"/>
    </source>
</evidence>
<evidence type="ECO:0000256" key="1">
    <source>
        <dbReference type="ARBA" id="ARBA00022741"/>
    </source>
</evidence>
<keyword evidence="1" id="KW-0547">Nucleotide-binding</keyword>
<evidence type="ECO:0000313" key="4">
    <source>
        <dbReference type="EMBL" id="RMJ03229.1"/>
    </source>
</evidence>
<dbReference type="EC" id="3.6.3.34" evidence="4"/>
<dbReference type="PANTHER" id="PTHR42794:SF2">
    <property type="entry name" value="ABC TRANSPORTER ATP-BINDING PROTEIN"/>
    <property type="match status" value="1"/>
</dbReference>
<keyword evidence="5" id="KW-1185">Reference proteome</keyword>
<keyword evidence="4" id="KW-0378">Hydrolase</keyword>
<dbReference type="InterPro" id="IPR027417">
    <property type="entry name" value="P-loop_NTPase"/>
</dbReference>